<keyword evidence="13" id="KW-1185">Reference proteome</keyword>
<evidence type="ECO:0000256" key="8">
    <source>
        <dbReference type="ARBA" id="ARBA00022989"/>
    </source>
</evidence>
<dbReference type="PANTHER" id="PTHR13205">
    <property type="entry name" value="TRANSMEMBRANE PROTEIN 15-RELATED"/>
    <property type="match status" value="1"/>
</dbReference>
<dbReference type="EMBL" id="JH921435">
    <property type="protein sequence ID" value="EKD17707.1"/>
    <property type="molecule type" value="Genomic_DNA"/>
</dbReference>
<dbReference type="GO" id="GO:0016779">
    <property type="term" value="F:nucleotidyltransferase activity"/>
    <property type="evidence" value="ECO:0007669"/>
    <property type="project" value="UniProtKB-KW"/>
</dbReference>
<accession>K1WYP6</accession>
<evidence type="ECO:0000256" key="4">
    <source>
        <dbReference type="ARBA" id="ARBA00022679"/>
    </source>
</evidence>
<evidence type="ECO:0000256" key="2">
    <source>
        <dbReference type="ARBA" id="ARBA00010794"/>
    </source>
</evidence>
<comment type="similarity">
    <text evidence="2">Belongs to the polyprenol kinase family.</text>
</comment>
<dbReference type="STRING" id="1072389.K1WYP6"/>
<dbReference type="GO" id="GO:0004168">
    <property type="term" value="F:dolichol kinase activity"/>
    <property type="evidence" value="ECO:0007669"/>
    <property type="project" value="UniProtKB-EC"/>
</dbReference>
<dbReference type="AlphaFoldDB" id="K1WYP6"/>
<feature type="transmembrane region" description="Helical" evidence="11">
    <location>
        <begin position="713"/>
        <end position="729"/>
    </location>
</feature>
<feature type="transmembrane region" description="Helical" evidence="11">
    <location>
        <begin position="566"/>
        <end position="584"/>
    </location>
</feature>
<keyword evidence="6" id="KW-0418">Kinase</keyword>
<feature type="transmembrane region" description="Helical" evidence="11">
    <location>
        <begin position="758"/>
        <end position="778"/>
    </location>
</feature>
<dbReference type="InterPro" id="IPR032974">
    <property type="entry name" value="Polypren_kinase"/>
</dbReference>
<evidence type="ECO:0000256" key="1">
    <source>
        <dbReference type="ARBA" id="ARBA00004477"/>
    </source>
</evidence>
<feature type="region of interest" description="Disordered" evidence="10">
    <location>
        <begin position="527"/>
        <end position="546"/>
    </location>
</feature>
<feature type="transmembrane region" description="Helical" evidence="11">
    <location>
        <begin position="659"/>
        <end position="680"/>
    </location>
</feature>
<keyword evidence="12" id="KW-0548">Nucleotidyltransferase</keyword>
<evidence type="ECO:0000256" key="3">
    <source>
        <dbReference type="ARBA" id="ARBA00012132"/>
    </source>
</evidence>
<keyword evidence="7" id="KW-0256">Endoplasmic reticulum</keyword>
<evidence type="ECO:0000256" key="7">
    <source>
        <dbReference type="ARBA" id="ARBA00022824"/>
    </source>
</evidence>
<evidence type="ECO:0000256" key="5">
    <source>
        <dbReference type="ARBA" id="ARBA00022692"/>
    </source>
</evidence>
<feature type="region of interest" description="Disordered" evidence="10">
    <location>
        <begin position="49"/>
        <end position="132"/>
    </location>
</feature>
<keyword evidence="4 12" id="KW-0808">Transferase</keyword>
<evidence type="ECO:0000313" key="13">
    <source>
        <dbReference type="Proteomes" id="UP000006753"/>
    </source>
</evidence>
<evidence type="ECO:0000256" key="10">
    <source>
        <dbReference type="SAM" id="MobiDB-lite"/>
    </source>
</evidence>
<dbReference type="GO" id="GO:0043048">
    <property type="term" value="P:dolichyl monophosphate biosynthetic process"/>
    <property type="evidence" value="ECO:0007669"/>
    <property type="project" value="TreeGrafter"/>
</dbReference>
<comment type="subcellular location">
    <subcellularLocation>
        <location evidence="1">Endoplasmic reticulum membrane</location>
        <topology evidence="1">Multi-pass membrane protein</topology>
    </subcellularLocation>
</comment>
<keyword evidence="8 11" id="KW-1133">Transmembrane helix</keyword>
<proteinExistence type="inferred from homology"/>
<dbReference type="InParanoid" id="K1WYP6"/>
<dbReference type="OMA" id="HGTMVAM"/>
<keyword evidence="9 11" id="KW-0472">Membrane</keyword>
<keyword evidence="5 11" id="KW-0812">Transmembrane</keyword>
<dbReference type="OrthoDB" id="377083at2759"/>
<dbReference type="eggNOG" id="KOG2468">
    <property type="taxonomic scope" value="Eukaryota"/>
</dbReference>
<protein>
    <recommendedName>
        <fullName evidence="3">dolichol kinase</fullName>
        <ecNumber evidence="3">2.7.1.108</ecNumber>
    </recommendedName>
</protein>
<feature type="transmembrane region" description="Helical" evidence="11">
    <location>
        <begin position="394"/>
        <end position="418"/>
    </location>
</feature>
<dbReference type="Proteomes" id="UP000006753">
    <property type="component" value="Unassembled WGS sequence"/>
</dbReference>
<feature type="compositionally biased region" description="Basic residues" evidence="10">
    <location>
        <begin position="533"/>
        <end position="545"/>
    </location>
</feature>
<dbReference type="PANTHER" id="PTHR13205:SF15">
    <property type="entry name" value="DOLICHOL KINASE"/>
    <property type="match status" value="1"/>
</dbReference>
<feature type="transmembrane region" description="Helical" evidence="11">
    <location>
        <begin position="838"/>
        <end position="855"/>
    </location>
</feature>
<reference evidence="12 13" key="1">
    <citation type="journal article" date="2012" name="BMC Genomics">
        <title>Sequencing the genome of Marssonina brunnea reveals fungus-poplar co-evolution.</title>
        <authorList>
            <person name="Zhu S."/>
            <person name="Cao Y.-Z."/>
            <person name="Jiang C."/>
            <person name="Tan B.-Y."/>
            <person name="Wang Z."/>
            <person name="Feng S."/>
            <person name="Zhang L."/>
            <person name="Su X.-H."/>
            <person name="Brejova B."/>
            <person name="Vinar T."/>
            <person name="Xu M."/>
            <person name="Wang M.-X."/>
            <person name="Zhang S.-G."/>
            <person name="Huang M.-R."/>
            <person name="Wu R."/>
            <person name="Zhou Y."/>
        </authorList>
    </citation>
    <scope>NUCLEOTIDE SEQUENCE [LARGE SCALE GENOMIC DNA]</scope>
    <source>
        <strain evidence="12 13">MB_m1</strain>
    </source>
</reference>
<evidence type="ECO:0000313" key="12">
    <source>
        <dbReference type="EMBL" id="EKD17707.1"/>
    </source>
</evidence>
<dbReference type="HOGENOM" id="CLU_007859_0_0_1"/>
<sequence>MAEQLNPIILQQSHAQALREDAARRLSRTPNPYHRQQSELAYGSERFDNADANANIPPKHSLLRSTQTTDDEDLQVLRVPSRLYRDPTNSDSGTEADDEHFLKGLPAPKARPHKGLRGGDGNPSGSPSPILSPAILEENTFKSHGYLQQQSKLFINTDMDEATQAARRLGRKRKIEVVRRSAEAAILCSLGGLLCLDSQVREVLYLWRKELACQFFISTSLVAAYPWRLLRHLQPSQVWKRPLPIAIPATFEPAALIYPPAITILVTVILSRNNPTNFLLSISLGIASLPRQLIPSTGGLEGSNISHWALTCLPMLVSDSTAHDREIVTRGNQINRVLSPEVLVLLYPLHQALCHTLHYLTTTSLLPAELQLLSISLIHLLLLARSPQATILKALLWGGGVGMLISCGHVLIWGVALARVPKWRFRRAPNERGVMKLLSLGNIGRTVFGKDAALSESSADDEPAEIPSTRLELNTRDQMSAYEEPQGSGSLSAIDPKTKVNFTNGAVKMSGNGLSTMIRRHTLPALTSLPQRSSKRTPSGRRRRATSSSVQAFFSLTQKQATIRKWLYAGYVYLCVAAIIFVGIREYVQRFALDGNEPIGWALGYLFGDLPSFRMQVISYNLQRWICVPPRSGREHEDSCYMGWVEHLRQASFGPANTRLILCGYWLAIIIAGLATVFRLSSIYEVDTRRKVFHFMMVAMLLPATYVDPTFAALALSLMLAIFLLLDLFRASQLPPLSKHLAYFLTPYVDGRDLKGPVVISHIFLLIGCAIPLWLSLGTLPQTGNDYLSGWEVPTREVSMVSGVICVGMGDAAASLIGRRYGRRKWLWGGGKSIEGSVAFATAVGLALVLAKAWLRIGGWPANNDDAWFITIGKAGVAAWVASLTEAALTGGRDIKDEHALDDFHAQLLDQLLRGQDGAPLRQQVVDQQHLLLPVDALEGVRLDLHHVRPVLPIVGHADLLPGELPLLPDRHAGEAQARGDHQADEEAARLDAHEAADLAHVVRGPDVVDEVAGHGLGGRGIAEDGEDVCEWLALGSTDIFASDSNVRHGEWRGYGDDGGGSGGGLVLGSNGMAQIVALKSIIDHT</sequence>
<evidence type="ECO:0000256" key="9">
    <source>
        <dbReference type="ARBA" id="ARBA00023136"/>
    </source>
</evidence>
<dbReference type="KEGG" id="mbe:MBM_04076"/>
<dbReference type="GO" id="GO:0005789">
    <property type="term" value="C:endoplasmic reticulum membrane"/>
    <property type="evidence" value="ECO:0007669"/>
    <property type="project" value="UniProtKB-SubCell"/>
</dbReference>
<organism evidence="12 13">
    <name type="scientific">Marssonina brunnea f. sp. multigermtubi (strain MB_m1)</name>
    <name type="common">Marssonina leaf spot fungus</name>
    <dbReference type="NCBI Taxonomy" id="1072389"/>
    <lineage>
        <taxon>Eukaryota</taxon>
        <taxon>Fungi</taxon>
        <taxon>Dikarya</taxon>
        <taxon>Ascomycota</taxon>
        <taxon>Pezizomycotina</taxon>
        <taxon>Leotiomycetes</taxon>
        <taxon>Helotiales</taxon>
        <taxon>Drepanopezizaceae</taxon>
        <taxon>Drepanopeziza</taxon>
    </lineage>
</organism>
<name>K1WYP6_MARBU</name>
<gene>
    <name evidence="12" type="ORF">MBM_04076</name>
</gene>
<evidence type="ECO:0000256" key="6">
    <source>
        <dbReference type="ARBA" id="ARBA00022777"/>
    </source>
</evidence>
<evidence type="ECO:0000256" key="11">
    <source>
        <dbReference type="SAM" id="Phobius"/>
    </source>
</evidence>
<dbReference type="EC" id="2.7.1.108" evidence="3"/>